<dbReference type="InterPro" id="IPR006419">
    <property type="entry name" value="NMN_transpt_PnuC"/>
</dbReference>
<dbReference type="RefSeq" id="WP_037575136.1">
    <property type="nucleotide sequence ID" value="NZ_BMDK01000002.1"/>
</dbReference>
<evidence type="ECO:0000313" key="16">
    <source>
        <dbReference type="Proteomes" id="UP001240157"/>
    </source>
</evidence>
<dbReference type="GO" id="GO:0034257">
    <property type="term" value="F:nicotinamide riboside transmembrane transporter activity"/>
    <property type="evidence" value="ECO:0007669"/>
    <property type="project" value="InterPro"/>
</dbReference>
<keyword evidence="7 8" id="KW-0472">Membrane</keyword>
<evidence type="ECO:0000256" key="1">
    <source>
        <dbReference type="ARBA" id="ARBA00004651"/>
    </source>
</evidence>
<keyword evidence="5 8" id="KW-0812">Transmembrane</keyword>
<dbReference type="EMBL" id="JAVGJF010000003">
    <property type="protein sequence ID" value="MDQ7174594.1"/>
    <property type="molecule type" value="Genomic_DNA"/>
</dbReference>
<dbReference type="NCBIfam" id="TIGR01528">
    <property type="entry name" value="NMN_trans_PnuC"/>
    <property type="match status" value="1"/>
</dbReference>
<feature type="transmembrane region" description="Helical" evidence="8">
    <location>
        <begin position="44"/>
        <end position="61"/>
    </location>
</feature>
<dbReference type="GeneID" id="93654837"/>
<feature type="transmembrane region" description="Helical" evidence="8">
    <location>
        <begin position="95"/>
        <end position="111"/>
    </location>
</feature>
<evidence type="ECO:0000313" key="10">
    <source>
        <dbReference type="EMBL" id="PTG15044.1"/>
    </source>
</evidence>
<dbReference type="EMBL" id="PZCM01000003">
    <property type="protein sequence ID" value="PTG28140.1"/>
    <property type="molecule type" value="Genomic_DNA"/>
</dbReference>
<dbReference type="Proteomes" id="UP000242008">
    <property type="component" value="Unassembled WGS sequence"/>
</dbReference>
<evidence type="ECO:0000256" key="7">
    <source>
        <dbReference type="ARBA" id="ARBA00023136"/>
    </source>
</evidence>
<sequence>MFKDFKGFTLYEKWFFSLFLILQCFVFVLPLLVGEAQGIGKEAILNLIASISGVVCVFMAAKGRLSTYFFGVIQVCTYGYLSFKAHFMGEVGMQVIFLIFQFIGLVVWWRHMKQDPEVKNAKVKEVDAKGLTPLTWIVTLVLTVVLYLGLVALLYQLSGDFYAQHPWVDGASTALSIVGQTLMTLRFKEQWLFWIAVNLITIVLWAQAFNDAIQTHTVSYGAMAMILMWMAFLINSIYGYRQWRRNQMTGNV</sequence>
<evidence type="ECO:0000313" key="13">
    <source>
        <dbReference type="Proteomes" id="UP000242008"/>
    </source>
</evidence>
<evidence type="ECO:0000256" key="8">
    <source>
        <dbReference type="SAM" id="Phobius"/>
    </source>
</evidence>
<evidence type="ECO:0000313" key="11">
    <source>
        <dbReference type="EMBL" id="PTG28140.1"/>
    </source>
</evidence>
<comment type="subcellular location">
    <subcellularLocation>
        <location evidence="1">Cell membrane</location>
        <topology evidence="1">Multi-pass membrane protein</topology>
    </subcellularLocation>
</comment>
<reference evidence="9 16" key="3">
    <citation type="submission" date="2023-08" db="EMBL/GenBank/DDBJ databases">
        <title>Whole genome sequencing of Staphylococcus chromogenes NNSch 2386.</title>
        <authorList>
            <person name="Kropotov V.S."/>
            <person name="Boriskina E.V."/>
            <person name="Gordinskaya N.A."/>
            <person name="Shkurkina I.S."/>
            <person name="Kryazhev D.V."/>
            <person name="Alekseeva A.E."/>
            <person name="Makhova M.A."/>
        </authorList>
    </citation>
    <scope>NUCLEOTIDE SEQUENCE [LARGE SCALE GENOMIC DNA]</scope>
    <source>
        <strain evidence="9 16">NNSch 2386</strain>
    </source>
</reference>
<keyword evidence="6 8" id="KW-1133">Transmembrane helix</keyword>
<evidence type="ECO:0000313" key="12">
    <source>
        <dbReference type="EMBL" id="PTG70937.1"/>
    </source>
</evidence>
<evidence type="ECO:0000256" key="5">
    <source>
        <dbReference type="ARBA" id="ARBA00022692"/>
    </source>
</evidence>
<evidence type="ECO:0000256" key="2">
    <source>
        <dbReference type="ARBA" id="ARBA00006669"/>
    </source>
</evidence>
<evidence type="ECO:0000256" key="3">
    <source>
        <dbReference type="ARBA" id="ARBA00022448"/>
    </source>
</evidence>
<dbReference type="Proteomes" id="UP000242144">
    <property type="component" value="Unassembled WGS sequence"/>
</dbReference>
<reference evidence="13 14" key="1">
    <citation type="journal article" date="2016" name="Front. Microbiol.">
        <title>Comprehensive Phylogenetic Analysis of Bovine Non-aureus Staphylococci Species Based on Whole-Genome Sequencing.</title>
        <authorList>
            <person name="Naushad S."/>
            <person name="Barkema H.W."/>
            <person name="Luby C."/>
            <person name="Condas L.A."/>
            <person name="Nobrega D.B."/>
            <person name="Carson D.A."/>
            <person name="De Buck J."/>
        </authorList>
    </citation>
    <scope>NUCLEOTIDE SEQUENCE [LARGE SCALE GENOMIC DNA]</scope>
    <source>
        <strain evidence="11 14">SNUC 105</strain>
        <strain evidence="12 13">SNUC 1363</strain>
        <strain evidence="10 15">SNUC 505</strain>
    </source>
</reference>
<dbReference type="PANTHER" id="PTHR36122:SF2">
    <property type="entry name" value="NICOTINAMIDE RIBOSIDE TRANSPORTER PNUC"/>
    <property type="match status" value="1"/>
</dbReference>
<dbReference type="Proteomes" id="UP001240157">
    <property type="component" value="Unassembled WGS sequence"/>
</dbReference>
<dbReference type="EMBL" id="PZBZ01000022">
    <property type="protein sequence ID" value="PTG15044.1"/>
    <property type="molecule type" value="Genomic_DNA"/>
</dbReference>
<gene>
    <name evidence="9" type="primary">pnuC</name>
    <name evidence="11" type="ORF">BU638_03350</name>
    <name evidence="10" type="ORF">BU653_05220</name>
    <name evidence="12" type="ORF">BU676_01635</name>
    <name evidence="9" type="ORF">RCF65_01160</name>
</gene>
<dbReference type="PANTHER" id="PTHR36122">
    <property type="entry name" value="NICOTINAMIDE RIBOSIDE TRANSPORTER PNUC"/>
    <property type="match status" value="1"/>
</dbReference>
<feature type="transmembrane region" description="Helical" evidence="8">
    <location>
        <begin position="191"/>
        <end position="208"/>
    </location>
</feature>
<feature type="transmembrane region" description="Helical" evidence="8">
    <location>
        <begin position="67"/>
        <end position="83"/>
    </location>
</feature>
<dbReference type="Pfam" id="PF04973">
    <property type="entry name" value="NMN_transporter"/>
    <property type="match status" value="1"/>
</dbReference>
<keyword evidence="4" id="KW-1003">Cell membrane</keyword>
<dbReference type="GO" id="GO:0005886">
    <property type="term" value="C:plasma membrane"/>
    <property type="evidence" value="ECO:0007669"/>
    <property type="project" value="UniProtKB-SubCell"/>
</dbReference>
<accession>A0AAE5T025</accession>
<keyword evidence="3" id="KW-0813">Transport</keyword>
<feature type="transmembrane region" description="Helical" evidence="8">
    <location>
        <begin position="14"/>
        <end position="32"/>
    </location>
</feature>
<organism evidence="10 15">
    <name type="scientific">Staphylococcus chromogenes</name>
    <name type="common">Staphylococcus hyicus subsp. chromogenes</name>
    <dbReference type="NCBI Taxonomy" id="46126"/>
    <lineage>
        <taxon>Bacteria</taxon>
        <taxon>Bacillati</taxon>
        <taxon>Bacillota</taxon>
        <taxon>Bacilli</taxon>
        <taxon>Bacillales</taxon>
        <taxon>Staphylococcaceae</taxon>
        <taxon>Staphylococcus</taxon>
    </lineage>
</organism>
<evidence type="ECO:0000256" key="6">
    <source>
        <dbReference type="ARBA" id="ARBA00022989"/>
    </source>
</evidence>
<feature type="transmembrane region" description="Helical" evidence="8">
    <location>
        <begin position="220"/>
        <end position="240"/>
    </location>
</feature>
<feature type="transmembrane region" description="Helical" evidence="8">
    <location>
        <begin position="131"/>
        <end position="155"/>
    </location>
</feature>
<comment type="caution">
    <text evidence="10">The sequence shown here is derived from an EMBL/GenBank/DDBJ whole genome shotgun (WGS) entry which is preliminary data.</text>
</comment>
<proteinExistence type="inferred from homology"/>
<dbReference type="EMBL" id="PZAO01000003">
    <property type="protein sequence ID" value="PTG70937.1"/>
    <property type="molecule type" value="Genomic_DNA"/>
</dbReference>
<evidence type="ECO:0000313" key="15">
    <source>
        <dbReference type="Proteomes" id="UP000242704"/>
    </source>
</evidence>
<protein>
    <submittedName>
        <fullName evidence="10">Nicotinamide riboside transporter PnuC</fullName>
    </submittedName>
</protein>
<comment type="similarity">
    <text evidence="2">Belongs to the nicotinamide ribonucleoside (NR) uptake permease (TC 4.B.1) family.</text>
</comment>
<reference evidence="10" key="2">
    <citation type="submission" date="2018-03" db="EMBL/GenBank/DDBJ databases">
        <authorList>
            <person name="Naushad S."/>
        </authorList>
    </citation>
    <scope>NUCLEOTIDE SEQUENCE</scope>
    <source>
        <strain evidence="11">SNUC 105</strain>
        <strain evidence="12">SNUC 1363</strain>
        <strain evidence="10">SNUC 505</strain>
    </source>
</reference>
<evidence type="ECO:0000313" key="14">
    <source>
        <dbReference type="Proteomes" id="UP000242144"/>
    </source>
</evidence>
<dbReference type="AlphaFoldDB" id="A0AAE5T025"/>
<name>A0AAE5T025_STACR</name>
<keyword evidence="13" id="KW-1185">Reference proteome</keyword>
<dbReference type="Proteomes" id="UP000242704">
    <property type="component" value="Unassembled WGS sequence"/>
</dbReference>
<evidence type="ECO:0000313" key="9">
    <source>
        <dbReference type="EMBL" id="MDQ7174594.1"/>
    </source>
</evidence>
<evidence type="ECO:0000256" key="4">
    <source>
        <dbReference type="ARBA" id="ARBA00022475"/>
    </source>
</evidence>